<accession>A0A2Z7BCJ1</accession>
<proteinExistence type="predicted"/>
<organism evidence="1 2">
    <name type="scientific">Dorcoceras hygrometricum</name>
    <dbReference type="NCBI Taxonomy" id="472368"/>
    <lineage>
        <taxon>Eukaryota</taxon>
        <taxon>Viridiplantae</taxon>
        <taxon>Streptophyta</taxon>
        <taxon>Embryophyta</taxon>
        <taxon>Tracheophyta</taxon>
        <taxon>Spermatophyta</taxon>
        <taxon>Magnoliopsida</taxon>
        <taxon>eudicotyledons</taxon>
        <taxon>Gunneridae</taxon>
        <taxon>Pentapetalae</taxon>
        <taxon>asterids</taxon>
        <taxon>lamiids</taxon>
        <taxon>Lamiales</taxon>
        <taxon>Gesneriaceae</taxon>
        <taxon>Didymocarpoideae</taxon>
        <taxon>Trichosporeae</taxon>
        <taxon>Loxocarpinae</taxon>
        <taxon>Dorcoceras</taxon>
    </lineage>
</organism>
<evidence type="ECO:0000313" key="2">
    <source>
        <dbReference type="Proteomes" id="UP000250235"/>
    </source>
</evidence>
<evidence type="ECO:0000313" key="1">
    <source>
        <dbReference type="EMBL" id="KZV32213.1"/>
    </source>
</evidence>
<gene>
    <name evidence="1" type="ORF">F511_22479</name>
</gene>
<dbReference type="AlphaFoldDB" id="A0A2Z7BCJ1"/>
<dbReference type="EMBL" id="KV006907">
    <property type="protein sequence ID" value="KZV32213.1"/>
    <property type="molecule type" value="Genomic_DNA"/>
</dbReference>
<dbReference type="Proteomes" id="UP000250235">
    <property type="component" value="Unassembled WGS sequence"/>
</dbReference>
<protein>
    <submittedName>
        <fullName evidence="1">Uncharacterized protein</fullName>
    </submittedName>
</protein>
<name>A0A2Z7BCJ1_9LAMI</name>
<reference evidence="1 2" key="1">
    <citation type="journal article" date="2015" name="Proc. Natl. Acad. Sci. U.S.A.">
        <title>The resurrection genome of Boea hygrometrica: A blueprint for survival of dehydration.</title>
        <authorList>
            <person name="Xiao L."/>
            <person name="Yang G."/>
            <person name="Zhang L."/>
            <person name="Yang X."/>
            <person name="Zhao S."/>
            <person name="Ji Z."/>
            <person name="Zhou Q."/>
            <person name="Hu M."/>
            <person name="Wang Y."/>
            <person name="Chen M."/>
            <person name="Xu Y."/>
            <person name="Jin H."/>
            <person name="Xiao X."/>
            <person name="Hu G."/>
            <person name="Bao F."/>
            <person name="Hu Y."/>
            <person name="Wan P."/>
            <person name="Li L."/>
            <person name="Deng X."/>
            <person name="Kuang T."/>
            <person name="Xiang C."/>
            <person name="Zhu J.K."/>
            <person name="Oliver M.J."/>
            <person name="He Y."/>
        </authorList>
    </citation>
    <scope>NUCLEOTIDE SEQUENCE [LARGE SCALE GENOMIC DNA]</scope>
    <source>
        <strain evidence="2">cv. XS01</strain>
    </source>
</reference>
<sequence length="88" mass="9888">MVRLWPMVESRRVMRRSRGRLGSGLVSGRALWSKEVVGLEKLTAPRLVCPLCATSVVADVGLVKSVTIFEIYLFQSQGRRLSLTWVQV</sequence>
<keyword evidence="2" id="KW-1185">Reference proteome</keyword>